<dbReference type="Proteomes" id="UP001338309">
    <property type="component" value="Unassembled WGS sequence"/>
</dbReference>
<keyword evidence="3" id="KW-1185">Reference proteome</keyword>
<feature type="transmembrane region" description="Helical" evidence="1">
    <location>
        <begin position="107"/>
        <end position="127"/>
    </location>
</feature>
<proteinExistence type="predicted"/>
<keyword evidence="1" id="KW-0812">Transmembrane</keyword>
<dbReference type="Gene3D" id="1.20.1300.10">
    <property type="entry name" value="Fumarate reductase/succinate dehydrogenase, transmembrane subunit"/>
    <property type="match status" value="1"/>
</dbReference>
<evidence type="ECO:0000256" key="1">
    <source>
        <dbReference type="SAM" id="Phobius"/>
    </source>
</evidence>
<keyword evidence="1" id="KW-1133">Transmembrane helix</keyword>
<accession>A0ABQ6PU11</accession>
<comment type="caution">
    <text evidence="2">The sequence shown here is derived from an EMBL/GenBank/DDBJ whole genome shotgun (WGS) entry which is preliminary data.</text>
</comment>
<organism evidence="2 3">
    <name type="scientific">Algoriphagus confluentis</name>
    <dbReference type="NCBI Taxonomy" id="1697556"/>
    <lineage>
        <taxon>Bacteria</taxon>
        <taxon>Pseudomonadati</taxon>
        <taxon>Bacteroidota</taxon>
        <taxon>Cytophagia</taxon>
        <taxon>Cytophagales</taxon>
        <taxon>Cyclobacteriaceae</taxon>
        <taxon>Algoriphagus</taxon>
    </lineage>
</organism>
<feature type="transmembrane region" description="Helical" evidence="1">
    <location>
        <begin position="67"/>
        <end position="87"/>
    </location>
</feature>
<sequence length="225" mass="26175">MRLWIFLTSRDFIDNFMDTFKRYHFISGSLIAIFVFAHMINHLISLWGPSQHLEMMEVLRKGYRVPVLESLLIILILIQVITGIRFLRVKRNWNLREFQGIQSWSGLYLLFFLSIHICAVFAGRFILELDTNFYFGVAGLNSFPVNIFFIPYYGLAIIAFFAHLSSIHNKKMKVKILAISPLGQARLILAMGILFSLLIIFGLTNHFRGFEIPKEYRILTGEFDS</sequence>
<keyword evidence="1" id="KW-0472">Membrane</keyword>
<feature type="transmembrane region" description="Helical" evidence="1">
    <location>
        <begin position="187"/>
        <end position="207"/>
    </location>
</feature>
<evidence type="ECO:0000313" key="3">
    <source>
        <dbReference type="Proteomes" id="UP001338309"/>
    </source>
</evidence>
<feature type="transmembrane region" description="Helical" evidence="1">
    <location>
        <begin position="147"/>
        <end position="166"/>
    </location>
</feature>
<reference evidence="2 3" key="1">
    <citation type="submission" date="2023-08" db="EMBL/GenBank/DDBJ databases">
        <title>Draft genome sequence of Algoriphagus confluentis.</title>
        <authorList>
            <person name="Takatani N."/>
            <person name="Hosokawa M."/>
            <person name="Sawabe T."/>
        </authorList>
    </citation>
    <scope>NUCLEOTIDE SEQUENCE [LARGE SCALE GENOMIC DNA]</scope>
    <source>
        <strain evidence="2 3">NBRC 111222</strain>
    </source>
</reference>
<feature type="transmembrane region" description="Helical" evidence="1">
    <location>
        <begin position="25"/>
        <end position="47"/>
    </location>
</feature>
<gene>
    <name evidence="2" type="ORF">Aconfl_33260</name>
</gene>
<evidence type="ECO:0000313" key="2">
    <source>
        <dbReference type="EMBL" id="GMQ30683.1"/>
    </source>
</evidence>
<protein>
    <recommendedName>
        <fullName evidence="4">DUF4405 domain-containing protein</fullName>
    </recommendedName>
</protein>
<dbReference type="SUPFAM" id="SSF81343">
    <property type="entry name" value="Fumarate reductase respiratory complex transmembrane subunits"/>
    <property type="match status" value="1"/>
</dbReference>
<dbReference type="InterPro" id="IPR034804">
    <property type="entry name" value="SQR/QFR_C/D"/>
</dbReference>
<evidence type="ECO:0008006" key="4">
    <source>
        <dbReference type="Google" id="ProtNLM"/>
    </source>
</evidence>
<dbReference type="EMBL" id="BTPD01000011">
    <property type="protein sequence ID" value="GMQ30683.1"/>
    <property type="molecule type" value="Genomic_DNA"/>
</dbReference>
<name>A0ABQ6PU11_9BACT</name>